<dbReference type="AlphaFoldDB" id="A0A5S9IRX5"/>
<protein>
    <submittedName>
        <fullName evidence="1">Uncharacterized protein</fullName>
    </submittedName>
</protein>
<accession>A0A5S9IRX5</accession>
<organism evidence="1 2">
    <name type="scientific">Uabimicrobium amorphum</name>
    <dbReference type="NCBI Taxonomy" id="2596890"/>
    <lineage>
        <taxon>Bacteria</taxon>
        <taxon>Pseudomonadati</taxon>
        <taxon>Planctomycetota</taxon>
        <taxon>Candidatus Uabimicrobiia</taxon>
        <taxon>Candidatus Uabimicrobiales</taxon>
        <taxon>Candidatus Uabimicrobiaceae</taxon>
        <taxon>Candidatus Uabimicrobium</taxon>
    </lineage>
</organism>
<evidence type="ECO:0000313" key="1">
    <source>
        <dbReference type="EMBL" id="BBM86332.1"/>
    </source>
</evidence>
<dbReference type="KEGG" id="uam:UABAM_04718"/>
<name>A0A5S9IRX5_UABAM</name>
<dbReference type="Proteomes" id="UP000326354">
    <property type="component" value="Chromosome"/>
</dbReference>
<keyword evidence="2" id="KW-1185">Reference proteome</keyword>
<gene>
    <name evidence="1" type="ORF">UABAM_04718</name>
</gene>
<evidence type="ECO:0000313" key="2">
    <source>
        <dbReference type="Proteomes" id="UP000326354"/>
    </source>
</evidence>
<reference evidence="1 2" key="1">
    <citation type="submission" date="2019-08" db="EMBL/GenBank/DDBJ databases">
        <title>Complete genome sequence of Candidatus Uab amorphum.</title>
        <authorList>
            <person name="Shiratori T."/>
            <person name="Suzuki S."/>
            <person name="Kakizawa Y."/>
            <person name="Ishida K."/>
        </authorList>
    </citation>
    <scope>NUCLEOTIDE SEQUENCE [LARGE SCALE GENOMIC DNA]</scope>
    <source>
        <strain evidence="1 2">SRT547</strain>
    </source>
</reference>
<proteinExistence type="predicted"/>
<sequence length="147" mass="17276">MYFSLHLVSYIADVQNTLRHSDLSDQVFRTAKIHQAFFSHPYSEWTFPNYLYNFSISSSFVLSSWLLPLWKSYLKEDQSLFIQKDVELLSKSTEKYILDTVAAIYAWQGNAMLAYKYADIAEKETLKRVKLLLEGKTPKQVEQEMKK</sequence>
<dbReference type="EMBL" id="AP019860">
    <property type="protein sequence ID" value="BBM86332.1"/>
    <property type="molecule type" value="Genomic_DNA"/>
</dbReference>